<dbReference type="EMBL" id="BARV01020356">
    <property type="protein sequence ID" value="GAI26404.1"/>
    <property type="molecule type" value="Genomic_DNA"/>
</dbReference>
<accession>X1P650</accession>
<dbReference type="InterPro" id="IPR046738">
    <property type="entry name" value="DUF6788"/>
</dbReference>
<gene>
    <name evidence="2" type="ORF">S06H3_33988</name>
</gene>
<name>X1P650_9ZZZZ</name>
<dbReference type="Pfam" id="PF20586">
    <property type="entry name" value="DUF6788"/>
    <property type="match status" value="1"/>
</dbReference>
<sequence>MKIINKKDFLSKTIYEVKENLKDVKPGDPVIFINKEGNSITGSIRIREIRCGKKSCTKCPHKIYAYIRYRAGNKVKDKYIGVAR</sequence>
<proteinExistence type="predicted"/>
<feature type="domain" description="DUF6788" evidence="1">
    <location>
        <begin position="40"/>
        <end position="82"/>
    </location>
</feature>
<evidence type="ECO:0000313" key="2">
    <source>
        <dbReference type="EMBL" id="GAI26404.1"/>
    </source>
</evidence>
<dbReference type="AlphaFoldDB" id="X1P650"/>
<reference evidence="2" key="1">
    <citation type="journal article" date="2014" name="Front. Microbiol.">
        <title>High frequency of phylogenetically diverse reductive dehalogenase-homologous genes in deep subseafloor sedimentary metagenomes.</title>
        <authorList>
            <person name="Kawai M."/>
            <person name="Futagami T."/>
            <person name="Toyoda A."/>
            <person name="Takaki Y."/>
            <person name="Nishi S."/>
            <person name="Hori S."/>
            <person name="Arai W."/>
            <person name="Tsubouchi T."/>
            <person name="Morono Y."/>
            <person name="Uchiyama I."/>
            <person name="Ito T."/>
            <person name="Fujiyama A."/>
            <person name="Inagaki F."/>
            <person name="Takami H."/>
        </authorList>
    </citation>
    <scope>NUCLEOTIDE SEQUENCE</scope>
    <source>
        <strain evidence="2">Expedition CK06-06</strain>
    </source>
</reference>
<comment type="caution">
    <text evidence="2">The sequence shown here is derived from an EMBL/GenBank/DDBJ whole genome shotgun (WGS) entry which is preliminary data.</text>
</comment>
<organism evidence="2">
    <name type="scientific">marine sediment metagenome</name>
    <dbReference type="NCBI Taxonomy" id="412755"/>
    <lineage>
        <taxon>unclassified sequences</taxon>
        <taxon>metagenomes</taxon>
        <taxon>ecological metagenomes</taxon>
    </lineage>
</organism>
<protein>
    <recommendedName>
        <fullName evidence="1">DUF6788 domain-containing protein</fullName>
    </recommendedName>
</protein>
<evidence type="ECO:0000259" key="1">
    <source>
        <dbReference type="Pfam" id="PF20586"/>
    </source>
</evidence>